<evidence type="ECO:0000256" key="3">
    <source>
        <dbReference type="ARBA" id="ARBA00013253"/>
    </source>
</evidence>
<protein>
    <recommendedName>
        <fullName evidence="4">2-amino-4-hydroxy-6-hydroxymethyldihydropteridine pyrophosphokinase</fullName>
        <ecNumber evidence="3">2.7.6.3</ecNumber>
    </recommendedName>
    <alternativeName>
        <fullName evidence="11">6-hydroxymethyl-7,8-dihydropterin pyrophosphokinase</fullName>
    </alternativeName>
    <alternativeName>
        <fullName evidence="12">7,8-dihydro-6-hydroxymethylpterin-pyrophosphokinase</fullName>
    </alternativeName>
</protein>
<organism evidence="14 15">
    <name type="scientific">Enterovirga rhinocerotis</name>
    <dbReference type="NCBI Taxonomy" id="1339210"/>
    <lineage>
        <taxon>Bacteria</taxon>
        <taxon>Pseudomonadati</taxon>
        <taxon>Pseudomonadota</taxon>
        <taxon>Alphaproteobacteria</taxon>
        <taxon>Hyphomicrobiales</taxon>
        <taxon>Methylobacteriaceae</taxon>
        <taxon>Enterovirga</taxon>
    </lineage>
</organism>
<evidence type="ECO:0000256" key="11">
    <source>
        <dbReference type="ARBA" id="ARBA00029766"/>
    </source>
</evidence>
<dbReference type="EC" id="2.7.6.3" evidence="3"/>
<evidence type="ECO:0000259" key="13">
    <source>
        <dbReference type="PROSITE" id="PS00794"/>
    </source>
</evidence>
<keyword evidence="7 14" id="KW-0418">Kinase</keyword>
<keyword evidence="8" id="KW-0067">ATP-binding</keyword>
<evidence type="ECO:0000256" key="1">
    <source>
        <dbReference type="ARBA" id="ARBA00005051"/>
    </source>
</evidence>
<dbReference type="Pfam" id="PF01288">
    <property type="entry name" value="HPPK"/>
    <property type="match status" value="1"/>
</dbReference>
<dbReference type="OrthoDB" id="9808041at2"/>
<comment type="caution">
    <text evidence="14">The sequence shown here is derived from an EMBL/GenBank/DDBJ whole genome shotgun (WGS) entry which is preliminary data.</text>
</comment>
<evidence type="ECO:0000313" key="14">
    <source>
        <dbReference type="EMBL" id="TDR93664.1"/>
    </source>
</evidence>
<evidence type="ECO:0000256" key="9">
    <source>
        <dbReference type="ARBA" id="ARBA00022909"/>
    </source>
</evidence>
<name>A0A4R7C541_9HYPH</name>
<dbReference type="InterPro" id="IPR035907">
    <property type="entry name" value="Hppk_sf"/>
</dbReference>
<dbReference type="Gene3D" id="3.30.70.560">
    <property type="entry name" value="7,8-Dihydro-6-hydroxymethylpterin-pyrophosphokinase HPPK"/>
    <property type="match status" value="1"/>
</dbReference>
<evidence type="ECO:0000256" key="2">
    <source>
        <dbReference type="ARBA" id="ARBA00005810"/>
    </source>
</evidence>
<evidence type="ECO:0000256" key="7">
    <source>
        <dbReference type="ARBA" id="ARBA00022777"/>
    </source>
</evidence>
<proteinExistence type="inferred from homology"/>
<dbReference type="GO" id="GO:0003848">
    <property type="term" value="F:2-amino-4-hydroxy-6-hydroxymethyldihydropteridine diphosphokinase activity"/>
    <property type="evidence" value="ECO:0007669"/>
    <property type="project" value="UniProtKB-EC"/>
</dbReference>
<keyword evidence="6" id="KW-0547">Nucleotide-binding</keyword>
<evidence type="ECO:0000256" key="8">
    <source>
        <dbReference type="ARBA" id="ARBA00022840"/>
    </source>
</evidence>
<dbReference type="GO" id="GO:0005524">
    <property type="term" value="F:ATP binding"/>
    <property type="evidence" value="ECO:0007669"/>
    <property type="project" value="UniProtKB-KW"/>
</dbReference>
<dbReference type="PROSITE" id="PS00794">
    <property type="entry name" value="HPPK"/>
    <property type="match status" value="1"/>
</dbReference>
<dbReference type="EMBL" id="SNZR01000011">
    <property type="protein sequence ID" value="TDR93664.1"/>
    <property type="molecule type" value="Genomic_DNA"/>
</dbReference>
<dbReference type="AlphaFoldDB" id="A0A4R7C541"/>
<dbReference type="PANTHER" id="PTHR43071">
    <property type="entry name" value="2-AMINO-4-HYDROXY-6-HYDROXYMETHYLDIHYDROPTERIDINE PYROPHOSPHOKINASE"/>
    <property type="match status" value="1"/>
</dbReference>
<dbReference type="PANTHER" id="PTHR43071:SF1">
    <property type="entry name" value="2-AMINO-4-HYDROXY-6-HYDROXYMETHYLDIHYDROPTERIDINE PYROPHOSPHOKINASE"/>
    <property type="match status" value="1"/>
</dbReference>
<accession>A0A4R7C541</accession>
<evidence type="ECO:0000256" key="4">
    <source>
        <dbReference type="ARBA" id="ARBA00016218"/>
    </source>
</evidence>
<dbReference type="InterPro" id="IPR000550">
    <property type="entry name" value="Hppk"/>
</dbReference>
<dbReference type="UniPathway" id="UPA00077">
    <property type="reaction ID" value="UER00155"/>
</dbReference>
<dbReference type="GO" id="GO:0046654">
    <property type="term" value="P:tetrahydrofolate biosynthetic process"/>
    <property type="evidence" value="ECO:0007669"/>
    <property type="project" value="UniProtKB-UniPathway"/>
</dbReference>
<evidence type="ECO:0000313" key="15">
    <source>
        <dbReference type="Proteomes" id="UP000295122"/>
    </source>
</evidence>
<dbReference type="RefSeq" id="WP_133768644.1">
    <property type="nucleotide sequence ID" value="NZ_SNZR01000011.1"/>
</dbReference>
<dbReference type="GO" id="GO:0046656">
    <property type="term" value="P:folic acid biosynthetic process"/>
    <property type="evidence" value="ECO:0007669"/>
    <property type="project" value="UniProtKB-KW"/>
</dbReference>
<reference evidence="14 15" key="1">
    <citation type="submission" date="2019-03" db="EMBL/GenBank/DDBJ databases">
        <title>Genomic Encyclopedia of Type Strains, Phase IV (KMG-IV): sequencing the most valuable type-strain genomes for metagenomic binning, comparative biology and taxonomic classification.</title>
        <authorList>
            <person name="Goeker M."/>
        </authorList>
    </citation>
    <scope>NUCLEOTIDE SEQUENCE [LARGE SCALE GENOMIC DNA]</scope>
    <source>
        <strain evidence="14 15">DSM 25903</strain>
    </source>
</reference>
<dbReference type="GO" id="GO:0016301">
    <property type="term" value="F:kinase activity"/>
    <property type="evidence" value="ECO:0007669"/>
    <property type="project" value="UniProtKB-KW"/>
</dbReference>
<dbReference type="SUPFAM" id="SSF55083">
    <property type="entry name" value="6-hydroxymethyl-7,8-dihydropterin pyrophosphokinase, HPPK"/>
    <property type="match status" value="1"/>
</dbReference>
<keyword evidence="15" id="KW-1185">Reference proteome</keyword>
<dbReference type="CDD" id="cd00483">
    <property type="entry name" value="HPPK"/>
    <property type="match status" value="1"/>
</dbReference>
<evidence type="ECO:0000256" key="10">
    <source>
        <dbReference type="ARBA" id="ARBA00029409"/>
    </source>
</evidence>
<keyword evidence="5" id="KW-0808">Transferase</keyword>
<evidence type="ECO:0000256" key="6">
    <source>
        <dbReference type="ARBA" id="ARBA00022741"/>
    </source>
</evidence>
<evidence type="ECO:0000256" key="12">
    <source>
        <dbReference type="ARBA" id="ARBA00033413"/>
    </source>
</evidence>
<keyword evidence="9" id="KW-0289">Folate biosynthesis</keyword>
<sequence length="170" mass="18131">MAEPGPAEREAWLSLGANLGDREAGLREAVRRLGATPGIVVEAVSSLYETPPWGDADQGPFLNCAAAIRTTLAPQALLGAAKAIEAAIGRTETRRWGPRVIDIDIVHMAGIALSDETLTLPHRHWRERAFVLVPLAEIAPELVIDRTAVTAALAACDVSGIRRLDGETRA</sequence>
<evidence type="ECO:0000256" key="5">
    <source>
        <dbReference type="ARBA" id="ARBA00022679"/>
    </source>
</evidence>
<gene>
    <name evidence="14" type="ORF">EV668_0929</name>
</gene>
<comment type="similarity">
    <text evidence="2">Belongs to the HPPK family.</text>
</comment>
<comment type="function">
    <text evidence="10">Catalyzes the transfer of pyrophosphate from adenosine triphosphate (ATP) to 6-hydroxymethyl-7,8-dihydropterin, an enzymatic step in folate biosynthesis pathway.</text>
</comment>
<dbReference type="Proteomes" id="UP000295122">
    <property type="component" value="Unassembled WGS sequence"/>
</dbReference>
<comment type="pathway">
    <text evidence="1">Cofactor biosynthesis; tetrahydrofolate biosynthesis; 2-amino-4-hydroxy-6-hydroxymethyl-7,8-dihydropteridine diphosphate from 7,8-dihydroneopterin triphosphate: step 4/4.</text>
</comment>
<feature type="domain" description="7,8-dihydro-6-hydroxymethylpterin-pyrophosphokinase" evidence="13">
    <location>
        <begin position="95"/>
        <end position="106"/>
    </location>
</feature>
<dbReference type="NCBIfam" id="TIGR01498">
    <property type="entry name" value="folK"/>
    <property type="match status" value="1"/>
</dbReference>